<comment type="caution">
    <text evidence="6">The sequence shown here is derived from an EMBL/GenBank/DDBJ whole genome shotgun (WGS) entry which is preliminary data.</text>
</comment>
<dbReference type="NCBIfam" id="TIGR00254">
    <property type="entry name" value="GGDEF"/>
    <property type="match status" value="1"/>
</dbReference>
<dbReference type="Pfam" id="PF08668">
    <property type="entry name" value="HDOD"/>
    <property type="match status" value="1"/>
</dbReference>
<dbReference type="GO" id="GO:0052621">
    <property type="term" value="F:diguanylate cyclase activity"/>
    <property type="evidence" value="ECO:0007669"/>
    <property type="project" value="UniProtKB-EC"/>
</dbReference>
<dbReference type="InterPro" id="IPR043128">
    <property type="entry name" value="Rev_trsase/Diguanyl_cyclase"/>
</dbReference>
<dbReference type="InterPro" id="IPR000160">
    <property type="entry name" value="GGDEF_dom"/>
</dbReference>
<gene>
    <name evidence="6" type="ORF">FL622_16570</name>
</gene>
<dbReference type="Pfam" id="PF00990">
    <property type="entry name" value="GGDEF"/>
    <property type="match status" value="1"/>
</dbReference>
<dbReference type="EC" id="2.7.7.65" evidence="1"/>
<dbReference type="SUPFAM" id="SSF55073">
    <property type="entry name" value="Nucleotide cyclase"/>
    <property type="match status" value="1"/>
</dbReference>
<dbReference type="CDD" id="cd01949">
    <property type="entry name" value="GGDEF"/>
    <property type="match status" value="1"/>
</dbReference>
<dbReference type="InterPro" id="IPR013976">
    <property type="entry name" value="HDOD"/>
</dbReference>
<dbReference type="Gene3D" id="3.30.70.270">
    <property type="match status" value="1"/>
</dbReference>
<dbReference type="FunFam" id="3.30.70.270:FF:000001">
    <property type="entry name" value="Diguanylate cyclase domain protein"/>
    <property type="match status" value="1"/>
</dbReference>
<dbReference type="SUPFAM" id="SSF109604">
    <property type="entry name" value="HD-domain/PDEase-like"/>
    <property type="match status" value="1"/>
</dbReference>
<evidence type="ECO:0000256" key="3">
    <source>
        <dbReference type="SAM" id="Coils"/>
    </source>
</evidence>
<evidence type="ECO:0000259" key="4">
    <source>
        <dbReference type="PROSITE" id="PS50887"/>
    </source>
</evidence>
<dbReference type="EMBL" id="VJVV01000019">
    <property type="protein sequence ID" value="TRO78323.1"/>
    <property type="molecule type" value="Genomic_DNA"/>
</dbReference>
<dbReference type="OrthoDB" id="9813903at2"/>
<evidence type="ECO:0000256" key="2">
    <source>
        <dbReference type="ARBA" id="ARBA00034247"/>
    </source>
</evidence>
<comment type="catalytic activity">
    <reaction evidence="2">
        <text>2 GTP = 3',3'-c-di-GMP + 2 diphosphate</text>
        <dbReference type="Rhea" id="RHEA:24898"/>
        <dbReference type="ChEBI" id="CHEBI:33019"/>
        <dbReference type="ChEBI" id="CHEBI:37565"/>
        <dbReference type="ChEBI" id="CHEBI:58805"/>
        <dbReference type="EC" id="2.7.7.65"/>
    </reaction>
</comment>
<dbReference type="PROSITE" id="PS50887">
    <property type="entry name" value="GGDEF"/>
    <property type="match status" value="1"/>
</dbReference>
<proteinExistence type="predicted"/>
<feature type="domain" description="GGDEF" evidence="4">
    <location>
        <begin position="373"/>
        <end position="508"/>
    </location>
</feature>
<dbReference type="PANTHER" id="PTHR45138:SF9">
    <property type="entry name" value="DIGUANYLATE CYCLASE DGCM-RELATED"/>
    <property type="match status" value="1"/>
</dbReference>
<organism evidence="6 7">
    <name type="scientific">Trichloromonas acetexigens</name>
    <dbReference type="NCBI Taxonomy" id="38815"/>
    <lineage>
        <taxon>Bacteria</taxon>
        <taxon>Pseudomonadati</taxon>
        <taxon>Thermodesulfobacteriota</taxon>
        <taxon>Desulfuromonadia</taxon>
        <taxon>Desulfuromonadales</taxon>
        <taxon>Trichloromonadaceae</taxon>
        <taxon>Trichloromonas</taxon>
    </lineage>
</organism>
<evidence type="ECO:0000259" key="5">
    <source>
        <dbReference type="PROSITE" id="PS51833"/>
    </source>
</evidence>
<protein>
    <recommendedName>
        <fullName evidence="1">diguanylate cyclase</fullName>
        <ecNumber evidence="1">2.7.7.65</ecNumber>
    </recommendedName>
</protein>
<feature type="domain" description="HDOD" evidence="5">
    <location>
        <begin position="16"/>
        <end position="211"/>
    </location>
</feature>
<dbReference type="PROSITE" id="PS51833">
    <property type="entry name" value="HDOD"/>
    <property type="match status" value="1"/>
</dbReference>
<dbReference type="InterPro" id="IPR029787">
    <property type="entry name" value="Nucleotide_cyclase"/>
</dbReference>
<dbReference type="Proteomes" id="UP000317155">
    <property type="component" value="Unassembled WGS sequence"/>
</dbReference>
<dbReference type="RefSeq" id="WP_092055288.1">
    <property type="nucleotide sequence ID" value="NZ_FOJJ01000011.1"/>
</dbReference>
<dbReference type="InterPro" id="IPR050469">
    <property type="entry name" value="Diguanylate_Cyclase"/>
</dbReference>
<keyword evidence="3" id="KW-0175">Coiled coil</keyword>
<keyword evidence="7" id="KW-1185">Reference proteome</keyword>
<name>A0A550J5A8_9BACT</name>
<dbReference type="PANTHER" id="PTHR45138">
    <property type="entry name" value="REGULATORY COMPONENTS OF SENSORY TRANSDUCTION SYSTEM"/>
    <property type="match status" value="1"/>
</dbReference>
<dbReference type="Gene3D" id="1.10.3210.10">
    <property type="entry name" value="Hypothetical protein af1432"/>
    <property type="match status" value="1"/>
</dbReference>
<evidence type="ECO:0000256" key="1">
    <source>
        <dbReference type="ARBA" id="ARBA00012528"/>
    </source>
</evidence>
<evidence type="ECO:0000313" key="7">
    <source>
        <dbReference type="Proteomes" id="UP000317155"/>
    </source>
</evidence>
<dbReference type="SMART" id="SM00267">
    <property type="entry name" value="GGDEF"/>
    <property type="match status" value="1"/>
</dbReference>
<feature type="coiled-coil region" evidence="3">
    <location>
        <begin position="297"/>
        <end position="342"/>
    </location>
</feature>
<sequence>MTREETLAQVLQSDSLPTLPAVAAKLLAIASREETTMAEIADLVSMDVALSAKILKVVNSAFYSFPQSIGSIHKAVSVLGTNAVRSLVLSFSLLSIKAKRTGEAFDYDAFWSRSLAAGVAAKLIMSQMKQTDPEEIFIAGMLQNVGEMILARAFPQQYPPLREQAGGDEERLLALEQAAFAADHAFIGAKVLQHWKLPSSLVLPTAYHHSLDQFKGGKPELLRTARVVYLSSLLSGMFYSQRPDLLHKQFRTEAARLLRFDGRVLDRIENSVQAEINQTARYFDLNLVFEHPIEELLQEANQKLAQLNMSYEQVNRELLRAKMELFRVNKELREKNARLEALANVDALTEAYNHRYFQNFLRDEVRRIKRNGKPLALAMIDVDNFKKFNDEHGHQTGDFVLREVCRVAATMLREHDLFARYGGEEFVCVWPETDPDHARELAEALRLAISTHTFEQGLERYGVTVSLGLSGCLGDSEEAAPDALIGMADQALMTAKKNGKNRVEVYSPKTKWFKFKN</sequence>
<dbReference type="AlphaFoldDB" id="A0A550J5A8"/>
<evidence type="ECO:0000313" key="6">
    <source>
        <dbReference type="EMBL" id="TRO78323.1"/>
    </source>
</evidence>
<accession>A0A550J5A8</accession>
<reference evidence="6 7" key="1">
    <citation type="submission" date="2019-07" db="EMBL/GenBank/DDBJ databases">
        <title>Insights of Desulfuromonas acetexigens electromicrobiology.</title>
        <authorList>
            <person name="Katuri K."/>
            <person name="Sapireddy V."/>
            <person name="Shaw D.R."/>
            <person name="Saikaly P."/>
        </authorList>
    </citation>
    <scope>NUCLEOTIDE SEQUENCE [LARGE SCALE GENOMIC DNA]</scope>
    <source>
        <strain evidence="6 7">2873</strain>
    </source>
</reference>